<dbReference type="InterPro" id="IPR013216">
    <property type="entry name" value="Methyltransf_11"/>
</dbReference>
<dbReference type="CDD" id="cd02440">
    <property type="entry name" value="AdoMet_MTases"/>
    <property type="match status" value="1"/>
</dbReference>
<organism evidence="6 7">
    <name type="scientific">Caenimonas aquaedulcis</name>
    <dbReference type="NCBI Taxonomy" id="2793270"/>
    <lineage>
        <taxon>Bacteria</taxon>
        <taxon>Pseudomonadati</taxon>
        <taxon>Pseudomonadota</taxon>
        <taxon>Betaproteobacteria</taxon>
        <taxon>Burkholderiales</taxon>
        <taxon>Comamonadaceae</taxon>
        <taxon>Caenimonas</taxon>
    </lineage>
</organism>
<dbReference type="Gene3D" id="3.40.50.150">
    <property type="entry name" value="Vaccinia Virus protein VP39"/>
    <property type="match status" value="1"/>
</dbReference>
<dbReference type="PANTHER" id="PTHR44942">
    <property type="entry name" value="METHYLTRANSF_11 DOMAIN-CONTAINING PROTEIN"/>
    <property type="match status" value="1"/>
</dbReference>
<dbReference type="GO" id="GO:0008757">
    <property type="term" value="F:S-adenosylmethionine-dependent methyltransferase activity"/>
    <property type="evidence" value="ECO:0007669"/>
    <property type="project" value="InterPro"/>
</dbReference>
<sequence length="257" mass="27840">MSTTTDVHSAAREGFAREAGTYSRGRPDYPPELQAWLEETLALGPGRRVADVGAGTGKFCKLLSATGAQVLAIEPVDEMRAEAAKLPGVVALAGTAQALPVADASLDAIVCAQAFHWFATTDVLDEFARALKPGGRLGLVWNVRDESVDWVRAITELITPYEGDAPRFYKGDWKKPFPHPRFGPLRETAFAYEHVGSAQQVVIDRFMSVSFLAALPPAGKAHVQAELEQLVATHPALQGRAELRFPYRTLAFAAVKN</sequence>
<evidence type="ECO:0000256" key="3">
    <source>
        <dbReference type="ARBA" id="ARBA00022679"/>
    </source>
</evidence>
<dbReference type="InterPro" id="IPR051052">
    <property type="entry name" value="Diverse_substrate_MTase"/>
</dbReference>
<keyword evidence="2 6" id="KW-0489">Methyltransferase</keyword>
<proteinExistence type="inferred from homology"/>
<evidence type="ECO:0000256" key="4">
    <source>
        <dbReference type="SAM" id="MobiDB-lite"/>
    </source>
</evidence>
<evidence type="ECO:0000256" key="2">
    <source>
        <dbReference type="ARBA" id="ARBA00022603"/>
    </source>
</evidence>
<keyword evidence="3" id="KW-0808">Transferase</keyword>
<evidence type="ECO:0000313" key="7">
    <source>
        <dbReference type="Proteomes" id="UP000651050"/>
    </source>
</evidence>
<protein>
    <submittedName>
        <fullName evidence="6">Methyltransferase domain-containing protein</fullName>
    </submittedName>
</protein>
<dbReference type="AlphaFoldDB" id="A0A931H560"/>
<feature type="domain" description="Methyltransferase type 11" evidence="5">
    <location>
        <begin position="51"/>
        <end position="137"/>
    </location>
</feature>
<dbReference type="GO" id="GO:0032259">
    <property type="term" value="P:methylation"/>
    <property type="evidence" value="ECO:0007669"/>
    <property type="project" value="UniProtKB-KW"/>
</dbReference>
<reference evidence="6" key="1">
    <citation type="submission" date="2020-11" db="EMBL/GenBank/DDBJ databases">
        <title>Bacterial whole genome sequence for Caenimonas sp. DR4.4.</title>
        <authorList>
            <person name="Le V."/>
            <person name="Ko S.-R."/>
            <person name="Ahn C.-Y."/>
            <person name="Oh H.-M."/>
        </authorList>
    </citation>
    <scope>NUCLEOTIDE SEQUENCE</scope>
    <source>
        <strain evidence="6">DR4.4</strain>
    </source>
</reference>
<evidence type="ECO:0000259" key="5">
    <source>
        <dbReference type="Pfam" id="PF08241"/>
    </source>
</evidence>
<gene>
    <name evidence="6" type="ORF">I5803_11365</name>
</gene>
<dbReference type="Pfam" id="PF08241">
    <property type="entry name" value="Methyltransf_11"/>
    <property type="match status" value="1"/>
</dbReference>
<name>A0A931H560_9BURK</name>
<keyword evidence="7" id="KW-1185">Reference proteome</keyword>
<comment type="caution">
    <text evidence="6">The sequence shown here is derived from an EMBL/GenBank/DDBJ whole genome shotgun (WGS) entry which is preliminary data.</text>
</comment>
<dbReference type="EMBL" id="JADWYS010000001">
    <property type="protein sequence ID" value="MBG9388620.1"/>
    <property type="molecule type" value="Genomic_DNA"/>
</dbReference>
<feature type="region of interest" description="Disordered" evidence="4">
    <location>
        <begin position="1"/>
        <end position="27"/>
    </location>
</feature>
<accession>A0A931H560</accession>
<dbReference type="RefSeq" id="WP_196986472.1">
    <property type="nucleotide sequence ID" value="NZ_JADWYS010000001.1"/>
</dbReference>
<evidence type="ECO:0000256" key="1">
    <source>
        <dbReference type="ARBA" id="ARBA00008361"/>
    </source>
</evidence>
<dbReference type="SUPFAM" id="SSF53335">
    <property type="entry name" value="S-adenosyl-L-methionine-dependent methyltransferases"/>
    <property type="match status" value="1"/>
</dbReference>
<comment type="similarity">
    <text evidence="1">Belongs to the methyltransferase superfamily.</text>
</comment>
<dbReference type="PANTHER" id="PTHR44942:SF4">
    <property type="entry name" value="METHYLTRANSFERASE TYPE 11 DOMAIN-CONTAINING PROTEIN"/>
    <property type="match status" value="1"/>
</dbReference>
<evidence type="ECO:0000313" key="6">
    <source>
        <dbReference type="EMBL" id="MBG9388620.1"/>
    </source>
</evidence>
<dbReference type="Proteomes" id="UP000651050">
    <property type="component" value="Unassembled WGS sequence"/>
</dbReference>
<dbReference type="InterPro" id="IPR029063">
    <property type="entry name" value="SAM-dependent_MTases_sf"/>
</dbReference>